<proteinExistence type="predicted"/>
<dbReference type="AlphaFoldDB" id="A0A379EBJ8"/>
<accession>A0A379EBJ8</accession>
<sequence>MRNRYAFVCKNTENADGTLDKSLTTNAAEAQPITLDKYPDPKLTAVLSIR</sequence>
<organism evidence="1 2">
    <name type="scientific">Porphyromonas macacae</name>
    <dbReference type="NCBI Taxonomy" id="28115"/>
    <lineage>
        <taxon>Bacteria</taxon>
        <taxon>Pseudomonadati</taxon>
        <taxon>Bacteroidota</taxon>
        <taxon>Bacteroidia</taxon>
        <taxon>Bacteroidales</taxon>
        <taxon>Porphyromonadaceae</taxon>
        <taxon>Porphyromonas</taxon>
    </lineage>
</organism>
<protein>
    <submittedName>
        <fullName evidence="1">Uncharacterized protein</fullName>
    </submittedName>
</protein>
<dbReference type="Proteomes" id="UP000254263">
    <property type="component" value="Unassembled WGS sequence"/>
</dbReference>
<evidence type="ECO:0000313" key="2">
    <source>
        <dbReference type="Proteomes" id="UP000254263"/>
    </source>
</evidence>
<gene>
    <name evidence="1" type="ORF">NCTC13100_02010</name>
</gene>
<reference evidence="1 2" key="1">
    <citation type="submission" date="2018-06" db="EMBL/GenBank/DDBJ databases">
        <authorList>
            <consortium name="Pathogen Informatics"/>
            <person name="Doyle S."/>
        </authorList>
    </citation>
    <scope>NUCLEOTIDE SEQUENCE [LARGE SCALE GENOMIC DNA]</scope>
    <source>
        <strain evidence="1 2">NCTC13100</strain>
    </source>
</reference>
<dbReference type="EMBL" id="UGTI01000005">
    <property type="protein sequence ID" value="SUB93776.1"/>
    <property type="molecule type" value="Genomic_DNA"/>
</dbReference>
<name>A0A379EBJ8_9PORP</name>
<evidence type="ECO:0000313" key="1">
    <source>
        <dbReference type="EMBL" id="SUB93776.1"/>
    </source>
</evidence>